<gene>
    <name evidence="2" type="ORF">RDWZM_001680</name>
</gene>
<dbReference type="EMBL" id="JAPWDV010000001">
    <property type="protein sequence ID" value="KAJ6223135.1"/>
    <property type="molecule type" value="Genomic_DNA"/>
</dbReference>
<accession>A0A9Q0RQZ0</accession>
<name>A0A9Q0RQZ0_BLOTA</name>
<evidence type="ECO:0000256" key="1">
    <source>
        <dbReference type="SAM" id="MobiDB-lite"/>
    </source>
</evidence>
<feature type="compositionally biased region" description="Low complexity" evidence="1">
    <location>
        <begin position="110"/>
        <end position="122"/>
    </location>
</feature>
<proteinExistence type="predicted"/>
<reference evidence="2" key="1">
    <citation type="submission" date="2022-12" db="EMBL/GenBank/DDBJ databases">
        <title>Genome assemblies of Blomia tropicalis.</title>
        <authorList>
            <person name="Cui Y."/>
        </authorList>
    </citation>
    <scope>NUCLEOTIDE SEQUENCE</scope>
    <source>
        <tissue evidence="2">Adult mites</tissue>
    </source>
</reference>
<feature type="region of interest" description="Disordered" evidence="1">
    <location>
        <begin position="110"/>
        <end position="137"/>
    </location>
</feature>
<dbReference type="Proteomes" id="UP001142055">
    <property type="component" value="Chromosome 1"/>
</dbReference>
<sequence>MAFSNTDQGFKIQIRHLEKNVNATVEQVKKYREEVVRRMEKATDGERLWSKYVKCLDLLRATLEARDELSDVEEELIQFDVVFGGPRNSTMVNDGQRDNNMENEVRAVRGNPNNEGCNGNNGSELHGLTVSRSSRRSSMESRVESMLSILDRKYLNIKKRWKMFTYYELLNRSTKPLLINIGPLGNLTYSKVFEEKNNESDDNDDNKNVNMLENINAGSRGFGIFGLDSVPVITILQIDAIINGSSR</sequence>
<protein>
    <submittedName>
        <fullName evidence="2">Uncharacterized protein</fullName>
    </submittedName>
</protein>
<dbReference type="AlphaFoldDB" id="A0A9Q0RQZ0"/>
<comment type="caution">
    <text evidence="2">The sequence shown here is derived from an EMBL/GenBank/DDBJ whole genome shotgun (WGS) entry which is preliminary data.</text>
</comment>
<keyword evidence="3" id="KW-1185">Reference proteome</keyword>
<organism evidence="2 3">
    <name type="scientific">Blomia tropicalis</name>
    <name type="common">Mite</name>
    <dbReference type="NCBI Taxonomy" id="40697"/>
    <lineage>
        <taxon>Eukaryota</taxon>
        <taxon>Metazoa</taxon>
        <taxon>Ecdysozoa</taxon>
        <taxon>Arthropoda</taxon>
        <taxon>Chelicerata</taxon>
        <taxon>Arachnida</taxon>
        <taxon>Acari</taxon>
        <taxon>Acariformes</taxon>
        <taxon>Sarcoptiformes</taxon>
        <taxon>Astigmata</taxon>
        <taxon>Glycyphagoidea</taxon>
        <taxon>Echimyopodidae</taxon>
        <taxon>Blomia</taxon>
    </lineage>
</organism>
<evidence type="ECO:0000313" key="3">
    <source>
        <dbReference type="Proteomes" id="UP001142055"/>
    </source>
</evidence>
<evidence type="ECO:0000313" key="2">
    <source>
        <dbReference type="EMBL" id="KAJ6223135.1"/>
    </source>
</evidence>